<keyword evidence="8" id="KW-1185">Reference proteome</keyword>
<dbReference type="GO" id="GO:0030255">
    <property type="term" value="P:protein secretion by the type IV secretion system"/>
    <property type="evidence" value="ECO:0007669"/>
    <property type="project" value="InterPro"/>
</dbReference>
<keyword evidence="7" id="KW-0614">Plasmid</keyword>
<feature type="domain" description="Bacterial virulence protein VirB8" evidence="6">
    <location>
        <begin position="69"/>
        <end position="264"/>
    </location>
</feature>
<dbReference type="SUPFAM" id="SSF54427">
    <property type="entry name" value="NTF2-like"/>
    <property type="match status" value="1"/>
</dbReference>
<evidence type="ECO:0000256" key="1">
    <source>
        <dbReference type="ARBA" id="ARBA00004167"/>
    </source>
</evidence>
<reference evidence="7 8" key="1">
    <citation type="journal article" date="2008" name="Environ. Microbiol.">
        <title>The genome of Erwinia tasmaniensis strain Et1/99, a non-pathogenic bacterium in the genus Erwinia.</title>
        <authorList>
            <person name="Kube M."/>
            <person name="Migdoll A.M."/>
            <person name="Mueller I."/>
            <person name="Kuhl H."/>
            <person name="Beck A."/>
            <person name="Reinhardt R."/>
            <person name="Geider K."/>
        </authorList>
    </citation>
    <scope>NUCLEOTIDE SEQUENCE [LARGE SCALE GENOMIC DNA]</scope>
    <source>
        <strain evidence="8">DSM 17950 / CFBP 7177 / CIP 109463 / NCPPB 4357 / Et1/99</strain>
        <plasmid evidence="8">pET35</plasmid>
    </source>
</reference>
<evidence type="ECO:0000313" key="8">
    <source>
        <dbReference type="Proteomes" id="UP000001726"/>
    </source>
</evidence>
<dbReference type="Pfam" id="PF04335">
    <property type="entry name" value="VirB8"/>
    <property type="match status" value="1"/>
</dbReference>
<dbReference type="InterPro" id="IPR032710">
    <property type="entry name" value="NTF2-like_dom_sf"/>
</dbReference>
<organism evidence="7 8">
    <name type="scientific">Erwinia tasmaniensis (strain DSM 17950 / CFBP 7177 / CIP 109463 / NCPPB 4357 / Et1/99)</name>
    <dbReference type="NCBI Taxonomy" id="465817"/>
    <lineage>
        <taxon>Bacteria</taxon>
        <taxon>Pseudomonadati</taxon>
        <taxon>Pseudomonadota</taxon>
        <taxon>Gammaproteobacteria</taxon>
        <taxon>Enterobacterales</taxon>
        <taxon>Erwiniaceae</taxon>
        <taxon>Erwinia</taxon>
    </lineage>
</organism>
<dbReference type="eggNOG" id="COG3736">
    <property type="taxonomic scope" value="Bacteria"/>
</dbReference>
<name>B2VAS6_ERWT9</name>
<evidence type="ECO:0000256" key="4">
    <source>
        <dbReference type="ARBA" id="ARBA00023136"/>
    </source>
</evidence>
<evidence type="ECO:0000259" key="6">
    <source>
        <dbReference type="Pfam" id="PF04335"/>
    </source>
</evidence>
<proteinExistence type="predicted"/>
<evidence type="ECO:0000256" key="5">
    <source>
        <dbReference type="SAM" id="Phobius"/>
    </source>
</evidence>
<dbReference type="CDD" id="cd16424">
    <property type="entry name" value="VirB8"/>
    <property type="match status" value="1"/>
</dbReference>
<dbReference type="RefSeq" id="WP_012443167.1">
    <property type="nucleotide sequence ID" value="NC_010696.1"/>
</dbReference>
<sequence length="267" mass="29649">MSLILTAIKKYKLKKSEREEIYSRNKNMAEISPSETKQLANDKTVHDHSIAGFQRDKVKDQRKLMWIGFGFGGVGMVSAGAMAVALAALTPLKETKPYIASVDTVTGAISVVSAVGDEKIKLSYQNLIDANKLANFVVNRESYDWNSIQANLDEVKLNSTAGVYEAMRRFIVDSVNSPLQLLGKDKIMKVGIVSRPLVNSTNGTATVRFYKAITDSSGKVIDGYPVTHWQATITFDYDHPLKTDDDKLYNPLGFNVTSYRVDQEVQK</sequence>
<protein>
    <submittedName>
        <fullName evidence="7">Conjugal transfer protein TraG</fullName>
    </submittedName>
</protein>
<dbReference type="GO" id="GO:0016020">
    <property type="term" value="C:membrane"/>
    <property type="evidence" value="ECO:0007669"/>
    <property type="project" value="UniProtKB-SubCell"/>
</dbReference>
<dbReference type="Gene3D" id="3.10.450.230">
    <property type="entry name" value="VirB8 protein"/>
    <property type="match status" value="1"/>
</dbReference>
<keyword evidence="3 5" id="KW-1133">Transmembrane helix</keyword>
<dbReference type="EMBL" id="CU468130">
    <property type="protein sequence ID" value="CAO94810.1"/>
    <property type="molecule type" value="Genomic_DNA"/>
</dbReference>
<dbReference type="HOGENOM" id="CLU_068461_1_1_6"/>
<dbReference type="InterPro" id="IPR007430">
    <property type="entry name" value="VirB8"/>
</dbReference>
<accession>B2VAS6</accession>
<evidence type="ECO:0000313" key="7">
    <source>
        <dbReference type="EMBL" id="CAO94810.1"/>
    </source>
</evidence>
<dbReference type="AlphaFoldDB" id="B2VAS6"/>
<dbReference type="KEGG" id="eta:ETA_pET350100"/>
<geneLocation type="plasmid" evidence="7 8">
    <name>pET35</name>
</geneLocation>
<dbReference type="OrthoDB" id="7366154at2"/>
<feature type="transmembrane region" description="Helical" evidence="5">
    <location>
        <begin position="64"/>
        <end position="89"/>
    </location>
</feature>
<comment type="subcellular location">
    <subcellularLocation>
        <location evidence="1">Membrane</location>
        <topology evidence="1">Single-pass membrane protein</topology>
    </subcellularLocation>
</comment>
<keyword evidence="2 5" id="KW-0812">Transmembrane</keyword>
<gene>
    <name evidence="7" type="primary">traG</name>
    <name evidence="7" type="ordered locus">ETA_pET350100</name>
</gene>
<keyword evidence="4 5" id="KW-0472">Membrane</keyword>
<dbReference type="InterPro" id="IPR026264">
    <property type="entry name" value="VirB8/PtlE"/>
</dbReference>
<evidence type="ECO:0000256" key="3">
    <source>
        <dbReference type="ARBA" id="ARBA00022989"/>
    </source>
</evidence>
<dbReference type="PIRSF" id="PIRSF003299">
    <property type="entry name" value="VirB8_PtlE"/>
    <property type="match status" value="1"/>
</dbReference>
<dbReference type="Proteomes" id="UP000001726">
    <property type="component" value="Plasmid pET35"/>
</dbReference>
<evidence type="ECO:0000256" key="2">
    <source>
        <dbReference type="ARBA" id="ARBA00022692"/>
    </source>
</evidence>